<dbReference type="EMBL" id="JAXCGZ010010215">
    <property type="protein sequence ID" value="KAK7075718.1"/>
    <property type="molecule type" value="Genomic_DNA"/>
</dbReference>
<dbReference type="GO" id="GO:0005737">
    <property type="term" value="C:cytoplasm"/>
    <property type="evidence" value="ECO:0007669"/>
    <property type="project" value="TreeGrafter"/>
</dbReference>
<evidence type="ECO:0000256" key="4">
    <source>
        <dbReference type="PROSITE-ProRule" id="PRU00277"/>
    </source>
</evidence>
<dbReference type="PROSITE" id="PS50059">
    <property type="entry name" value="FKBP_PPIASE"/>
    <property type="match status" value="1"/>
</dbReference>
<dbReference type="GO" id="GO:0003755">
    <property type="term" value="F:peptidyl-prolyl cis-trans isomerase activity"/>
    <property type="evidence" value="ECO:0007669"/>
    <property type="project" value="UniProtKB-KW"/>
</dbReference>
<comment type="similarity">
    <text evidence="1">Belongs to the FKBP6 family.</text>
</comment>
<evidence type="ECO:0000313" key="9">
    <source>
        <dbReference type="Proteomes" id="UP001381693"/>
    </source>
</evidence>
<dbReference type="GO" id="GO:0007283">
    <property type="term" value="P:spermatogenesis"/>
    <property type="evidence" value="ECO:0007669"/>
    <property type="project" value="TreeGrafter"/>
</dbReference>
<evidence type="ECO:0000259" key="7">
    <source>
        <dbReference type="PROSITE" id="PS50059"/>
    </source>
</evidence>
<dbReference type="GO" id="GO:0051879">
    <property type="term" value="F:Hsp90 protein binding"/>
    <property type="evidence" value="ECO:0007669"/>
    <property type="project" value="TreeGrafter"/>
</dbReference>
<feature type="coiled-coil region" evidence="6">
    <location>
        <begin position="306"/>
        <end position="350"/>
    </location>
</feature>
<keyword evidence="9" id="KW-1185">Reference proteome</keyword>
<evidence type="ECO:0000256" key="2">
    <source>
        <dbReference type="ARBA" id="ARBA00022737"/>
    </source>
</evidence>
<keyword evidence="4" id="KW-0697">Rotamase</keyword>
<feature type="non-terminal residue" evidence="8">
    <location>
        <position position="1"/>
    </location>
</feature>
<dbReference type="Gene3D" id="3.10.50.40">
    <property type="match status" value="1"/>
</dbReference>
<gene>
    <name evidence="8" type="primary">FKBP6</name>
    <name evidence="8" type="ORF">SK128_002615</name>
</gene>
<dbReference type="Gene3D" id="1.25.40.10">
    <property type="entry name" value="Tetratricopeptide repeat domain"/>
    <property type="match status" value="1"/>
</dbReference>
<dbReference type="Proteomes" id="UP001381693">
    <property type="component" value="Unassembled WGS sequence"/>
</dbReference>
<dbReference type="AlphaFoldDB" id="A0AAN8X832"/>
<dbReference type="PROSITE" id="PS50005">
    <property type="entry name" value="TPR"/>
    <property type="match status" value="1"/>
</dbReference>
<dbReference type="SUPFAM" id="SSF48452">
    <property type="entry name" value="TPR-like"/>
    <property type="match status" value="1"/>
</dbReference>
<dbReference type="InterPro" id="IPR019734">
    <property type="entry name" value="TPR_rpt"/>
</dbReference>
<evidence type="ECO:0000313" key="8">
    <source>
        <dbReference type="EMBL" id="KAK7075718.1"/>
    </source>
</evidence>
<dbReference type="SUPFAM" id="SSF54534">
    <property type="entry name" value="FKBP-like"/>
    <property type="match status" value="1"/>
</dbReference>
<keyword evidence="2" id="KW-0677">Repeat</keyword>
<protein>
    <recommendedName>
        <fullName evidence="4">peptidylprolyl isomerase</fullName>
        <ecNumber evidence="4">5.2.1.8</ecNumber>
    </recommendedName>
</protein>
<dbReference type="Pfam" id="PF00254">
    <property type="entry name" value="FKBP_C"/>
    <property type="match status" value="1"/>
</dbReference>
<dbReference type="GO" id="GO:0034587">
    <property type="term" value="P:piRNA processing"/>
    <property type="evidence" value="ECO:0007669"/>
    <property type="project" value="TreeGrafter"/>
</dbReference>
<evidence type="ECO:0000256" key="3">
    <source>
        <dbReference type="ARBA" id="ARBA00022803"/>
    </source>
</evidence>
<dbReference type="EC" id="5.2.1.8" evidence="4"/>
<dbReference type="SMART" id="SM00028">
    <property type="entry name" value="TPR"/>
    <property type="match status" value="2"/>
</dbReference>
<dbReference type="InterPro" id="IPR011990">
    <property type="entry name" value="TPR-like_helical_dom_sf"/>
</dbReference>
<dbReference type="PANTHER" id="PTHR46674:SF1">
    <property type="entry name" value="INACTIVE PEPTIDYL-PROLYL CIS-TRANS ISOMERASE FKBP6"/>
    <property type="match status" value="1"/>
</dbReference>
<dbReference type="PANTHER" id="PTHR46674">
    <property type="entry name" value="INACTIVE PEPTIDYL-PROLYL CIS-TRANS ISOMERASE FKBP6"/>
    <property type="match status" value="1"/>
</dbReference>
<organism evidence="8 9">
    <name type="scientific">Halocaridina rubra</name>
    <name type="common">Hawaiian red shrimp</name>
    <dbReference type="NCBI Taxonomy" id="373956"/>
    <lineage>
        <taxon>Eukaryota</taxon>
        <taxon>Metazoa</taxon>
        <taxon>Ecdysozoa</taxon>
        <taxon>Arthropoda</taxon>
        <taxon>Crustacea</taxon>
        <taxon>Multicrustacea</taxon>
        <taxon>Malacostraca</taxon>
        <taxon>Eumalacostraca</taxon>
        <taxon>Eucarida</taxon>
        <taxon>Decapoda</taxon>
        <taxon>Pleocyemata</taxon>
        <taxon>Caridea</taxon>
        <taxon>Atyoidea</taxon>
        <taxon>Atyidae</taxon>
        <taxon>Halocaridina</taxon>
    </lineage>
</organism>
<comment type="catalytic activity">
    <reaction evidence="4">
        <text>[protein]-peptidylproline (omega=180) = [protein]-peptidylproline (omega=0)</text>
        <dbReference type="Rhea" id="RHEA:16237"/>
        <dbReference type="Rhea" id="RHEA-COMP:10747"/>
        <dbReference type="Rhea" id="RHEA-COMP:10748"/>
        <dbReference type="ChEBI" id="CHEBI:83833"/>
        <dbReference type="ChEBI" id="CHEBI:83834"/>
        <dbReference type="EC" id="5.2.1.8"/>
    </reaction>
</comment>
<dbReference type="InterPro" id="IPR046357">
    <property type="entry name" value="PPIase_dom_sf"/>
</dbReference>
<name>A0AAN8X832_HALRR</name>
<keyword evidence="4 8" id="KW-0413">Isomerase</keyword>
<evidence type="ECO:0000256" key="5">
    <source>
        <dbReference type="PROSITE-ProRule" id="PRU00339"/>
    </source>
</evidence>
<keyword evidence="3 5" id="KW-0802">TPR repeat</keyword>
<feature type="domain" description="PPIase FKBP-type" evidence="7">
    <location>
        <begin position="94"/>
        <end position="181"/>
    </location>
</feature>
<keyword evidence="6" id="KW-0175">Coiled coil</keyword>
<dbReference type="InterPro" id="IPR042282">
    <property type="entry name" value="FKBP6/shu"/>
</dbReference>
<accession>A0AAN8X832</accession>
<evidence type="ECO:0000256" key="1">
    <source>
        <dbReference type="ARBA" id="ARBA00009648"/>
    </source>
</evidence>
<reference evidence="8 9" key="1">
    <citation type="submission" date="2023-11" db="EMBL/GenBank/DDBJ databases">
        <title>Halocaridina rubra genome assembly.</title>
        <authorList>
            <person name="Smith C."/>
        </authorList>
    </citation>
    <scope>NUCLEOTIDE SEQUENCE [LARGE SCALE GENOMIC DNA]</scope>
    <source>
        <strain evidence="8">EP-1</strain>
        <tissue evidence="8">Whole</tissue>
    </source>
</reference>
<dbReference type="PROSITE" id="PS50293">
    <property type="entry name" value="TPR_REGION"/>
    <property type="match status" value="1"/>
</dbReference>
<proteinExistence type="inferred from homology"/>
<evidence type="ECO:0000256" key="6">
    <source>
        <dbReference type="SAM" id="Coils"/>
    </source>
</evidence>
<comment type="caution">
    <text evidence="8">The sequence shown here is derived from an EMBL/GenBank/DDBJ whole genome shotgun (WGS) entry which is preliminary data.</text>
</comment>
<feature type="repeat" description="TPR" evidence="5">
    <location>
        <begin position="297"/>
        <end position="330"/>
    </location>
</feature>
<dbReference type="InterPro" id="IPR001179">
    <property type="entry name" value="PPIase_FKBP_dom"/>
</dbReference>
<sequence length="447" mass="50487">DGSLQKGNVFEIACEEVETEQLCDDAEALNSEAAFDNLCFGASSKTLDDDDNSSSDSSSAPFEKLARHMEDISGDGGVFKKLVWPGSGGDIPKSATITFHYNAFLEDTDEPFDSTYLRNKPEKKRLDECLPGLAIALETMRIGETSRFLVKPRYAYGEIGCPPRIPGNETIFFHISVVNFLDAALADAFDNLEGEKQQGATFPEKLEAARGFHRKGNDLVKEGNLLAAKNSYLRAAWIMEDARLQNEEEEIERGLVLLKVRSNLAQVYLDLHDPGKACNQCKLGISVRGVQCDEILAKLYYRFGKAKTLLSKYDEALKEFQKAQRLKPNNADIKKALKTLLIKKATYEEQEKFFMKKMFNFKQSKLNDDSSENTRCKDLNMRPEFKKMVEEQITQFVADPDRQELSFPSNLSRSAVDCVSTLAKAADLRVKVMQRWMEYHVKLTKKN</sequence>